<evidence type="ECO:0000313" key="2">
    <source>
        <dbReference type="Proteomes" id="UP001299970"/>
    </source>
</evidence>
<name>A0ABS9TCJ2_9PSEU</name>
<sequence length="227" mass="24058">MRTVREHYQHPVGRGAVFVKHRNAGPRVDESAYIAPTAVVCGDVTVGAHSRVLFGAVLTAEGGPVEIGANCIVMENAVVRGVPHNPVRLGDNVLVGPHAHLTGCVIEGDARIATGAMLFNGVRIGAGAEVEFGAVVHVNTVVPSGMAVPMGWFAGGDPVELVPPDDWHRIRAVLGRLDYPGTVFGVSQAPGQSAMPDIARRYARSLALHRYDETYVPVRDRPPTDAP</sequence>
<dbReference type="PANTHER" id="PTHR13061:SF29">
    <property type="entry name" value="GAMMA CARBONIC ANHYDRASE-LIKE 1, MITOCHONDRIAL-RELATED"/>
    <property type="match status" value="1"/>
</dbReference>
<evidence type="ECO:0000313" key="1">
    <source>
        <dbReference type="EMBL" id="MCH6166261.1"/>
    </source>
</evidence>
<proteinExistence type="predicted"/>
<dbReference type="PANTHER" id="PTHR13061">
    <property type="entry name" value="DYNACTIN SUBUNIT P25"/>
    <property type="match status" value="1"/>
</dbReference>
<accession>A0ABS9TCJ2</accession>
<reference evidence="1 2" key="1">
    <citation type="submission" date="2022-03" db="EMBL/GenBank/DDBJ databases">
        <title>Pseudonocardia alaer sp. nov., a novel actinomycete isolated from reed forest soil.</title>
        <authorList>
            <person name="Wang L."/>
        </authorList>
    </citation>
    <scope>NUCLEOTIDE SEQUENCE [LARGE SCALE GENOMIC DNA]</scope>
    <source>
        <strain evidence="1 2">Y-16303</strain>
    </source>
</reference>
<dbReference type="Gene3D" id="2.160.10.10">
    <property type="entry name" value="Hexapeptide repeat proteins"/>
    <property type="match status" value="1"/>
</dbReference>
<organism evidence="1 2">
    <name type="scientific">Pseudonocardia alaniniphila</name>
    <dbReference type="NCBI Taxonomy" id="75291"/>
    <lineage>
        <taxon>Bacteria</taxon>
        <taxon>Bacillati</taxon>
        <taxon>Actinomycetota</taxon>
        <taxon>Actinomycetes</taxon>
        <taxon>Pseudonocardiales</taxon>
        <taxon>Pseudonocardiaceae</taxon>
        <taxon>Pseudonocardia</taxon>
    </lineage>
</organism>
<dbReference type="Proteomes" id="UP001299970">
    <property type="component" value="Unassembled WGS sequence"/>
</dbReference>
<gene>
    <name evidence="1" type="ORF">MMF94_11245</name>
</gene>
<keyword evidence="2" id="KW-1185">Reference proteome</keyword>
<dbReference type="RefSeq" id="WP_241036290.1">
    <property type="nucleotide sequence ID" value="NZ_BAAAJF010000020.1"/>
</dbReference>
<comment type="caution">
    <text evidence="1">The sequence shown here is derived from an EMBL/GenBank/DDBJ whole genome shotgun (WGS) entry which is preliminary data.</text>
</comment>
<dbReference type="InterPro" id="IPR050484">
    <property type="entry name" value="Transf_Hexapept/Carb_Anhydrase"/>
</dbReference>
<protein>
    <submittedName>
        <fullName evidence="1">Gamma carbonic anhydrase family protein</fullName>
    </submittedName>
</protein>
<dbReference type="SUPFAM" id="SSF51161">
    <property type="entry name" value="Trimeric LpxA-like enzymes"/>
    <property type="match status" value="1"/>
</dbReference>
<dbReference type="InterPro" id="IPR011004">
    <property type="entry name" value="Trimer_LpxA-like_sf"/>
</dbReference>
<dbReference type="EMBL" id="JAKXMK010000008">
    <property type="protein sequence ID" value="MCH6166261.1"/>
    <property type="molecule type" value="Genomic_DNA"/>
</dbReference>